<proteinExistence type="predicted"/>
<dbReference type="InterPro" id="IPR040676">
    <property type="entry name" value="DUF5641"/>
</dbReference>
<protein>
    <submittedName>
        <fullName evidence="2">Integrase catalytic domain-containing protein</fullName>
    </submittedName>
</protein>
<gene>
    <name evidence="2" type="primary">AVEN_170258_1</name>
    <name evidence="2" type="ORF">NPIL_387191</name>
</gene>
<dbReference type="OrthoDB" id="6436901at2759"/>
<evidence type="ECO:0000259" key="1">
    <source>
        <dbReference type="Pfam" id="PF18701"/>
    </source>
</evidence>
<dbReference type="Proteomes" id="UP000887013">
    <property type="component" value="Unassembled WGS sequence"/>
</dbReference>
<reference evidence="2" key="1">
    <citation type="submission" date="2020-08" db="EMBL/GenBank/DDBJ databases">
        <title>Multicomponent nature underlies the extraordinary mechanical properties of spider dragline silk.</title>
        <authorList>
            <person name="Kono N."/>
            <person name="Nakamura H."/>
            <person name="Mori M."/>
            <person name="Yoshida Y."/>
            <person name="Ohtoshi R."/>
            <person name="Malay A.D."/>
            <person name="Moran D.A.P."/>
            <person name="Tomita M."/>
            <person name="Numata K."/>
            <person name="Arakawa K."/>
        </authorList>
    </citation>
    <scope>NUCLEOTIDE SEQUENCE</scope>
</reference>
<keyword evidence="3" id="KW-1185">Reference proteome</keyword>
<name>A0A8X6KIT0_NEPPI</name>
<evidence type="ECO:0000313" key="2">
    <source>
        <dbReference type="EMBL" id="GFS52078.1"/>
    </source>
</evidence>
<comment type="caution">
    <text evidence="2">The sequence shown here is derived from an EMBL/GenBank/DDBJ whole genome shotgun (WGS) entry which is preliminary data.</text>
</comment>
<dbReference type="Pfam" id="PF18701">
    <property type="entry name" value="DUF5641"/>
    <property type="match status" value="1"/>
</dbReference>
<accession>A0A8X6KIT0</accession>
<sequence length="173" mass="20886">MFLQEVKEAGIPDLDFLDSKSLNKRYAYRQRLRQDLRKRFRSEYLGQLRQYEKKMRNSKSHEIGDVVLIFSDNTKRLDWSSRKVIELFMSPDQNIRLVKLKTKNGEVLRPVLRLHPLEVTEHERVMCQKYDKPETFTYDETSELERYFVDKTESYEPTSRYGRKLKQVETLVL</sequence>
<evidence type="ECO:0000313" key="3">
    <source>
        <dbReference type="Proteomes" id="UP000887013"/>
    </source>
</evidence>
<dbReference type="AlphaFoldDB" id="A0A8X6KIT0"/>
<organism evidence="2 3">
    <name type="scientific">Nephila pilipes</name>
    <name type="common">Giant wood spider</name>
    <name type="synonym">Nephila maculata</name>
    <dbReference type="NCBI Taxonomy" id="299642"/>
    <lineage>
        <taxon>Eukaryota</taxon>
        <taxon>Metazoa</taxon>
        <taxon>Ecdysozoa</taxon>
        <taxon>Arthropoda</taxon>
        <taxon>Chelicerata</taxon>
        <taxon>Arachnida</taxon>
        <taxon>Araneae</taxon>
        <taxon>Araneomorphae</taxon>
        <taxon>Entelegynae</taxon>
        <taxon>Araneoidea</taxon>
        <taxon>Nephilidae</taxon>
        <taxon>Nephila</taxon>
    </lineage>
</organism>
<dbReference type="EMBL" id="BMAW01091884">
    <property type="protein sequence ID" value="GFS52078.1"/>
    <property type="molecule type" value="Genomic_DNA"/>
</dbReference>
<feature type="domain" description="DUF5641" evidence="1">
    <location>
        <begin position="24"/>
        <end position="117"/>
    </location>
</feature>